<dbReference type="PROSITE" id="PS50109">
    <property type="entry name" value="HIS_KIN"/>
    <property type="match status" value="1"/>
</dbReference>
<feature type="domain" description="Histidine kinase" evidence="12">
    <location>
        <begin position="115"/>
        <end position="330"/>
    </location>
</feature>
<dbReference type="InterPro" id="IPR050428">
    <property type="entry name" value="TCS_sensor_his_kinase"/>
</dbReference>
<evidence type="ECO:0000256" key="1">
    <source>
        <dbReference type="ARBA" id="ARBA00000085"/>
    </source>
</evidence>
<comment type="subcellular location">
    <subcellularLocation>
        <location evidence="2">Cell membrane</location>
    </subcellularLocation>
</comment>
<evidence type="ECO:0000256" key="2">
    <source>
        <dbReference type="ARBA" id="ARBA00004236"/>
    </source>
</evidence>
<evidence type="ECO:0000259" key="12">
    <source>
        <dbReference type="PROSITE" id="PS50109"/>
    </source>
</evidence>
<dbReference type="GO" id="GO:0000155">
    <property type="term" value="F:phosphorelay sensor kinase activity"/>
    <property type="evidence" value="ECO:0007669"/>
    <property type="project" value="InterPro"/>
</dbReference>
<gene>
    <name evidence="13" type="ORF">FHX71_001778</name>
</gene>
<evidence type="ECO:0000256" key="4">
    <source>
        <dbReference type="ARBA" id="ARBA00022553"/>
    </source>
</evidence>
<evidence type="ECO:0000256" key="6">
    <source>
        <dbReference type="ARBA" id="ARBA00022692"/>
    </source>
</evidence>
<dbReference type="SUPFAM" id="SSF47384">
    <property type="entry name" value="Homodimeric domain of signal transducing histidine kinase"/>
    <property type="match status" value="1"/>
</dbReference>
<dbReference type="EMBL" id="JACGWV010000001">
    <property type="protein sequence ID" value="MBA8807836.1"/>
    <property type="molecule type" value="Genomic_DNA"/>
</dbReference>
<organism evidence="13 14">
    <name type="scientific">Promicromonospora sukumoe</name>
    <dbReference type="NCBI Taxonomy" id="88382"/>
    <lineage>
        <taxon>Bacteria</taxon>
        <taxon>Bacillati</taxon>
        <taxon>Actinomycetota</taxon>
        <taxon>Actinomycetes</taxon>
        <taxon>Micrococcales</taxon>
        <taxon>Promicromonosporaceae</taxon>
        <taxon>Promicromonospora</taxon>
    </lineage>
</organism>
<evidence type="ECO:0000256" key="8">
    <source>
        <dbReference type="ARBA" id="ARBA00022989"/>
    </source>
</evidence>
<keyword evidence="6 11" id="KW-0812">Transmembrane</keyword>
<dbReference type="InterPro" id="IPR005467">
    <property type="entry name" value="His_kinase_dom"/>
</dbReference>
<dbReference type="Pfam" id="PF02518">
    <property type="entry name" value="HATPase_c"/>
    <property type="match status" value="1"/>
</dbReference>
<sequence length="330" mass="34582">MTGPEPDDAGDTRAVRRAVRVVNRQITVASCLLVVAIVAASALVVVHQSRPSEMLEPPDPGSHNFYVDTDLVLLALVVIGLGAIVFAAVISRLIAARAVRPLGQALRMQREFVADASHELRTPLAVLDARIQLLQHRTGPDDPAHDALDELRTDSRALIDIVNDLLLAADVGPAAPDAEPTDAADAVTAAVDALRVLADERGIALALAVDGPALVRMPPTALRRCVTALVDNALDHSASGSEVDVRVLTAGRHVRIQVRDQGSGIQGIEPDRVFDRFAHSDPSPGAGRRGGFGIGLALVRDLVVRHGGQAEVASTSGAGTTFVLSLPTVP</sequence>
<evidence type="ECO:0000256" key="10">
    <source>
        <dbReference type="ARBA" id="ARBA00023136"/>
    </source>
</evidence>
<dbReference type="InterPro" id="IPR036890">
    <property type="entry name" value="HATPase_C_sf"/>
</dbReference>
<keyword evidence="5" id="KW-0808">Transferase</keyword>
<dbReference type="InterPro" id="IPR003594">
    <property type="entry name" value="HATPase_dom"/>
</dbReference>
<dbReference type="Gene3D" id="3.30.565.10">
    <property type="entry name" value="Histidine kinase-like ATPase, C-terminal domain"/>
    <property type="match status" value="1"/>
</dbReference>
<evidence type="ECO:0000313" key="14">
    <source>
        <dbReference type="Proteomes" id="UP000540568"/>
    </source>
</evidence>
<protein>
    <recommendedName>
        <fullName evidence="3">histidine kinase</fullName>
        <ecNumber evidence="3">2.7.13.3</ecNumber>
    </recommendedName>
</protein>
<dbReference type="SMART" id="SM00387">
    <property type="entry name" value="HATPase_c"/>
    <property type="match status" value="1"/>
</dbReference>
<dbReference type="InterPro" id="IPR036097">
    <property type="entry name" value="HisK_dim/P_sf"/>
</dbReference>
<dbReference type="EC" id="2.7.13.3" evidence="3"/>
<comment type="catalytic activity">
    <reaction evidence="1">
        <text>ATP + protein L-histidine = ADP + protein N-phospho-L-histidine.</text>
        <dbReference type="EC" id="2.7.13.3"/>
    </reaction>
</comment>
<dbReference type="PRINTS" id="PR00344">
    <property type="entry name" value="BCTRLSENSOR"/>
</dbReference>
<proteinExistence type="predicted"/>
<keyword evidence="9" id="KW-0902">Two-component regulatory system</keyword>
<keyword evidence="8 11" id="KW-1133">Transmembrane helix</keyword>
<dbReference type="Pfam" id="PF00512">
    <property type="entry name" value="HisKA"/>
    <property type="match status" value="1"/>
</dbReference>
<dbReference type="InterPro" id="IPR004358">
    <property type="entry name" value="Sig_transdc_His_kin-like_C"/>
</dbReference>
<dbReference type="GO" id="GO:0005886">
    <property type="term" value="C:plasma membrane"/>
    <property type="evidence" value="ECO:0007669"/>
    <property type="project" value="UniProtKB-SubCell"/>
</dbReference>
<feature type="transmembrane region" description="Helical" evidence="11">
    <location>
        <begin position="26"/>
        <end position="46"/>
    </location>
</feature>
<dbReference type="SUPFAM" id="SSF55874">
    <property type="entry name" value="ATPase domain of HSP90 chaperone/DNA topoisomerase II/histidine kinase"/>
    <property type="match status" value="1"/>
</dbReference>
<evidence type="ECO:0000256" key="11">
    <source>
        <dbReference type="SAM" id="Phobius"/>
    </source>
</evidence>
<dbReference type="CDD" id="cd00082">
    <property type="entry name" value="HisKA"/>
    <property type="match status" value="1"/>
</dbReference>
<dbReference type="RefSeq" id="WP_182615451.1">
    <property type="nucleotide sequence ID" value="NZ_BAAATF010000006.1"/>
</dbReference>
<name>A0A7W3PDK5_9MICO</name>
<dbReference type="PANTHER" id="PTHR45436:SF5">
    <property type="entry name" value="SENSOR HISTIDINE KINASE TRCS"/>
    <property type="match status" value="1"/>
</dbReference>
<evidence type="ECO:0000313" key="13">
    <source>
        <dbReference type="EMBL" id="MBA8807836.1"/>
    </source>
</evidence>
<dbReference type="AlphaFoldDB" id="A0A7W3PDK5"/>
<dbReference type="InterPro" id="IPR003661">
    <property type="entry name" value="HisK_dim/P_dom"/>
</dbReference>
<comment type="caution">
    <text evidence="13">The sequence shown here is derived from an EMBL/GenBank/DDBJ whole genome shotgun (WGS) entry which is preliminary data.</text>
</comment>
<evidence type="ECO:0000256" key="9">
    <source>
        <dbReference type="ARBA" id="ARBA00023012"/>
    </source>
</evidence>
<keyword evidence="10 11" id="KW-0472">Membrane</keyword>
<dbReference type="PANTHER" id="PTHR45436">
    <property type="entry name" value="SENSOR HISTIDINE KINASE YKOH"/>
    <property type="match status" value="1"/>
</dbReference>
<feature type="transmembrane region" description="Helical" evidence="11">
    <location>
        <begin position="71"/>
        <end position="95"/>
    </location>
</feature>
<evidence type="ECO:0000256" key="3">
    <source>
        <dbReference type="ARBA" id="ARBA00012438"/>
    </source>
</evidence>
<keyword evidence="4" id="KW-0597">Phosphoprotein</keyword>
<keyword evidence="7 13" id="KW-0418">Kinase</keyword>
<dbReference type="Proteomes" id="UP000540568">
    <property type="component" value="Unassembled WGS sequence"/>
</dbReference>
<keyword evidence="14" id="KW-1185">Reference proteome</keyword>
<evidence type="ECO:0000256" key="7">
    <source>
        <dbReference type="ARBA" id="ARBA00022777"/>
    </source>
</evidence>
<dbReference type="Gene3D" id="1.10.287.130">
    <property type="match status" value="1"/>
</dbReference>
<accession>A0A7W3PDK5</accession>
<dbReference type="SMART" id="SM00388">
    <property type="entry name" value="HisKA"/>
    <property type="match status" value="1"/>
</dbReference>
<evidence type="ECO:0000256" key="5">
    <source>
        <dbReference type="ARBA" id="ARBA00022679"/>
    </source>
</evidence>
<reference evidence="13 14" key="1">
    <citation type="submission" date="2020-07" db="EMBL/GenBank/DDBJ databases">
        <title>Sequencing the genomes of 1000 actinobacteria strains.</title>
        <authorList>
            <person name="Klenk H.-P."/>
        </authorList>
    </citation>
    <scope>NUCLEOTIDE SEQUENCE [LARGE SCALE GENOMIC DNA]</scope>
    <source>
        <strain evidence="13 14">DSM 44121</strain>
    </source>
</reference>